<comment type="caution">
    <text evidence="1">The sequence shown here is derived from an EMBL/GenBank/DDBJ whole genome shotgun (WGS) entry which is preliminary data.</text>
</comment>
<evidence type="ECO:0000313" key="2">
    <source>
        <dbReference type="Proteomes" id="UP001153365"/>
    </source>
</evidence>
<dbReference type="AlphaFoldDB" id="A0AAV0AV77"/>
<gene>
    <name evidence="1" type="ORF">PPACK8108_LOCUS7544</name>
</gene>
<accession>A0AAV0AV77</accession>
<sequence>MNRQMPVNQRLGRHIKSQEMWKIRSKSEERYVKLHSKLRNSSRKFQSPIDKDVYRDLQNLLVYLKEYQSNKASQLNHADNARLLSHKEFEDMILRDFDKLFGRISQDFYLNLYFNKSLPLVFDIIDWLALNELDNGILLEKLLVNEKVIEGLDFYISSRIILDGGYIEIFKADDIQSYLLKHQNLEEIRNLLNCDHFFFAKF</sequence>
<keyword evidence="2" id="KW-1185">Reference proteome</keyword>
<name>A0AAV0AV77_PHAPC</name>
<protein>
    <submittedName>
        <fullName evidence="1">Uncharacterized protein</fullName>
    </submittedName>
</protein>
<evidence type="ECO:0000313" key="1">
    <source>
        <dbReference type="EMBL" id="CAH7672718.1"/>
    </source>
</evidence>
<reference evidence="1" key="1">
    <citation type="submission" date="2022-06" db="EMBL/GenBank/DDBJ databases">
        <authorList>
            <consortium name="SYNGENTA / RWTH Aachen University"/>
        </authorList>
    </citation>
    <scope>NUCLEOTIDE SEQUENCE</scope>
</reference>
<proteinExistence type="predicted"/>
<dbReference type="EMBL" id="CALTRL010001484">
    <property type="protein sequence ID" value="CAH7672718.1"/>
    <property type="molecule type" value="Genomic_DNA"/>
</dbReference>
<dbReference type="Proteomes" id="UP001153365">
    <property type="component" value="Unassembled WGS sequence"/>
</dbReference>
<organism evidence="1 2">
    <name type="scientific">Phakopsora pachyrhizi</name>
    <name type="common">Asian soybean rust disease fungus</name>
    <dbReference type="NCBI Taxonomy" id="170000"/>
    <lineage>
        <taxon>Eukaryota</taxon>
        <taxon>Fungi</taxon>
        <taxon>Dikarya</taxon>
        <taxon>Basidiomycota</taxon>
        <taxon>Pucciniomycotina</taxon>
        <taxon>Pucciniomycetes</taxon>
        <taxon>Pucciniales</taxon>
        <taxon>Phakopsoraceae</taxon>
        <taxon>Phakopsora</taxon>
    </lineage>
</organism>